<dbReference type="Proteomes" id="UP001066276">
    <property type="component" value="Chromosome 7"/>
</dbReference>
<dbReference type="EMBL" id="JANPWB010000011">
    <property type="protein sequence ID" value="KAJ1123904.1"/>
    <property type="molecule type" value="Genomic_DNA"/>
</dbReference>
<evidence type="ECO:0000313" key="2">
    <source>
        <dbReference type="EMBL" id="KAJ1123904.1"/>
    </source>
</evidence>
<accession>A0AAV7PAN2</accession>
<proteinExistence type="predicted"/>
<reference evidence="2" key="1">
    <citation type="journal article" date="2022" name="bioRxiv">
        <title>Sequencing and chromosome-scale assembly of the giantPleurodeles waltlgenome.</title>
        <authorList>
            <person name="Brown T."/>
            <person name="Elewa A."/>
            <person name="Iarovenko S."/>
            <person name="Subramanian E."/>
            <person name="Araus A.J."/>
            <person name="Petzold A."/>
            <person name="Susuki M."/>
            <person name="Suzuki K.-i.T."/>
            <person name="Hayashi T."/>
            <person name="Toyoda A."/>
            <person name="Oliveira C."/>
            <person name="Osipova E."/>
            <person name="Leigh N.D."/>
            <person name="Simon A."/>
            <person name="Yun M.H."/>
        </authorList>
    </citation>
    <scope>NUCLEOTIDE SEQUENCE</scope>
    <source>
        <strain evidence="2">20211129_DDA</strain>
        <tissue evidence="2">Liver</tissue>
    </source>
</reference>
<evidence type="ECO:0000313" key="3">
    <source>
        <dbReference type="Proteomes" id="UP001066276"/>
    </source>
</evidence>
<organism evidence="2 3">
    <name type="scientific">Pleurodeles waltl</name>
    <name type="common">Iberian ribbed newt</name>
    <dbReference type="NCBI Taxonomy" id="8319"/>
    <lineage>
        <taxon>Eukaryota</taxon>
        <taxon>Metazoa</taxon>
        <taxon>Chordata</taxon>
        <taxon>Craniata</taxon>
        <taxon>Vertebrata</taxon>
        <taxon>Euteleostomi</taxon>
        <taxon>Amphibia</taxon>
        <taxon>Batrachia</taxon>
        <taxon>Caudata</taxon>
        <taxon>Salamandroidea</taxon>
        <taxon>Salamandridae</taxon>
        <taxon>Pleurodelinae</taxon>
        <taxon>Pleurodeles</taxon>
    </lineage>
</organism>
<evidence type="ECO:0000256" key="1">
    <source>
        <dbReference type="SAM" id="MobiDB-lite"/>
    </source>
</evidence>
<feature type="region of interest" description="Disordered" evidence="1">
    <location>
        <begin position="39"/>
        <end position="75"/>
    </location>
</feature>
<protein>
    <submittedName>
        <fullName evidence="2">Uncharacterized protein</fullName>
    </submittedName>
</protein>
<comment type="caution">
    <text evidence="2">The sequence shown here is derived from an EMBL/GenBank/DDBJ whole genome shotgun (WGS) entry which is preliminary data.</text>
</comment>
<keyword evidence="3" id="KW-1185">Reference proteome</keyword>
<sequence>MRRTRSENWENMEGEVEPLECPIDESEFVILALRFNIPGKAQESRAVEEESPDLEPPTEPAPQKEEEEQLYTQRW</sequence>
<name>A0AAV7PAN2_PLEWA</name>
<gene>
    <name evidence="2" type="ORF">NDU88_002371</name>
</gene>
<dbReference type="AlphaFoldDB" id="A0AAV7PAN2"/>